<dbReference type="Proteomes" id="UP001434883">
    <property type="component" value="Unassembled WGS sequence"/>
</dbReference>
<organism evidence="1 2">
    <name type="scientific">Xenoophorus captivus</name>
    <dbReference type="NCBI Taxonomy" id="1517983"/>
    <lineage>
        <taxon>Eukaryota</taxon>
        <taxon>Metazoa</taxon>
        <taxon>Chordata</taxon>
        <taxon>Craniata</taxon>
        <taxon>Vertebrata</taxon>
        <taxon>Euteleostomi</taxon>
        <taxon>Actinopterygii</taxon>
        <taxon>Neopterygii</taxon>
        <taxon>Teleostei</taxon>
        <taxon>Neoteleostei</taxon>
        <taxon>Acanthomorphata</taxon>
        <taxon>Ovalentaria</taxon>
        <taxon>Atherinomorphae</taxon>
        <taxon>Cyprinodontiformes</taxon>
        <taxon>Goodeidae</taxon>
        <taxon>Xenoophorus</taxon>
    </lineage>
</organism>
<comment type="caution">
    <text evidence="1">The sequence shown here is derived from an EMBL/GenBank/DDBJ whole genome shotgun (WGS) entry which is preliminary data.</text>
</comment>
<keyword evidence="2" id="KW-1185">Reference proteome</keyword>
<protein>
    <submittedName>
        <fullName evidence="1">Uncharacterized protein</fullName>
    </submittedName>
</protein>
<sequence length="146" mass="16747">CFCTLEIRLKYFKNLTKLFFYVPIHKSSCYYFYYLIQGGKSSINSALSAFPFLIIYLSMQAYSSIINTSHVRSLHCNSADPYPPSHTQQNTNAFPLTHVMSALYEHPHTELLLSLQSSHLISARGIRRHTALLVLPRRDSAECSRE</sequence>
<proteinExistence type="predicted"/>
<name>A0ABV0S064_9TELE</name>
<accession>A0ABV0S064</accession>
<feature type="non-terminal residue" evidence="1">
    <location>
        <position position="1"/>
    </location>
</feature>
<evidence type="ECO:0000313" key="1">
    <source>
        <dbReference type="EMBL" id="MEQ2213925.1"/>
    </source>
</evidence>
<reference evidence="1 2" key="1">
    <citation type="submission" date="2021-06" db="EMBL/GenBank/DDBJ databases">
        <authorList>
            <person name="Palmer J.M."/>
        </authorList>
    </citation>
    <scope>NUCLEOTIDE SEQUENCE [LARGE SCALE GENOMIC DNA]</scope>
    <source>
        <strain evidence="1 2">XC_2019</strain>
        <tissue evidence="1">Muscle</tissue>
    </source>
</reference>
<evidence type="ECO:0000313" key="2">
    <source>
        <dbReference type="Proteomes" id="UP001434883"/>
    </source>
</evidence>
<dbReference type="EMBL" id="JAHRIN010064208">
    <property type="protein sequence ID" value="MEQ2213925.1"/>
    <property type="molecule type" value="Genomic_DNA"/>
</dbReference>
<gene>
    <name evidence="1" type="ORF">XENOCAPTIV_023581</name>
</gene>